<dbReference type="PROSITE" id="PS51257">
    <property type="entry name" value="PROKAR_LIPOPROTEIN"/>
    <property type="match status" value="1"/>
</dbReference>
<dbReference type="EMBL" id="FOQO01000003">
    <property type="protein sequence ID" value="SFI30055.1"/>
    <property type="molecule type" value="Genomic_DNA"/>
</dbReference>
<dbReference type="AlphaFoldDB" id="A0A1I3H2S0"/>
<sequence length="560" mass="63380">MKANITIIMSLAAVILFSGCSSSFLDEVPLDRFSPENFLVDEAGFEAATVALYQAARDEHAIGGANFDYMNLGTDLIEWGRYDSRGFKDYNLLTSQEAAVGGYWTWAYQDMIRQCNLILDKLNDPEIELSEDARNRFEAQAKFFRGYTYNILATLYGGVPIVTDVISEPKFDFQRASKEEVLQLVRQDLEEAGALLPITGNVSDGRIHKAAAYHTLSEVYLSLALETNDASYYDLSIDAASKVINKEVGDYRIMTERFGDLSRPGDVFSDLFQTDQRSRESGNMEVIWSWQFESFTLGGHTSAGNGGNNSPRLWFPQWEKIASPNGAFNLSTDSMLRGIGVNSPLNYVKYDIWRLDPNDMRNSSYNIRRVYYYNNPDDPEYFGKPMKTGYNSKGEKVLLKNDGTLSNVVLDTLMQYYPWIRKVDGKPFEDNVVGGQSENDIIKMRLAETYLFRAEAYFRKGNLGEAAADINVLRNRAHATPIAPQDVTVDFILDERARELIAEEPRRRTLSRMGMFYERVKKYNPSSGPTVQPHNELWPIPQSVIDANTGAEMIQNPGYN</sequence>
<proteinExistence type="inferred from homology"/>
<dbReference type="STRING" id="1477437.SAMN05444682_103204"/>
<comment type="similarity">
    <text evidence="2">Belongs to the SusD family.</text>
</comment>
<gene>
    <name evidence="9" type="ORF">SAMN05444682_103204</name>
</gene>
<dbReference type="InterPro" id="IPR011990">
    <property type="entry name" value="TPR-like_helical_dom_sf"/>
</dbReference>
<dbReference type="InterPro" id="IPR033985">
    <property type="entry name" value="SusD-like_N"/>
</dbReference>
<keyword evidence="4" id="KW-0472">Membrane</keyword>
<evidence type="ECO:0000256" key="1">
    <source>
        <dbReference type="ARBA" id="ARBA00004442"/>
    </source>
</evidence>
<feature type="signal peptide" evidence="6">
    <location>
        <begin position="1"/>
        <end position="25"/>
    </location>
</feature>
<evidence type="ECO:0000256" key="6">
    <source>
        <dbReference type="SAM" id="SignalP"/>
    </source>
</evidence>
<evidence type="ECO:0000256" key="4">
    <source>
        <dbReference type="ARBA" id="ARBA00023136"/>
    </source>
</evidence>
<evidence type="ECO:0000313" key="9">
    <source>
        <dbReference type="EMBL" id="SFI30055.1"/>
    </source>
</evidence>
<dbReference type="Proteomes" id="UP000198670">
    <property type="component" value="Unassembled WGS sequence"/>
</dbReference>
<dbReference type="Gene3D" id="1.25.40.390">
    <property type="match status" value="1"/>
</dbReference>
<feature type="domain" description="RagB/SusD" evidence="7">
    <location>
        <begin position="342"/>
        <end position="559"/>
    </location>
</feature>
<keyword evidence="3 6" id="KW-0732">Signal</keyword>
<dbReference type="RefSeq" id="WP_090625999.1">
    <property type="nucleotide sequence ID" value="NZ_FOQO01000003.1"/>
</dbReference>
<dbReference type="OrthoDB" id="5694214at2"/>
<protein>
    <submittedName>
        <fullName evidence="9">Starch-binding associating with outer membrane</fullName>
    </submittedName>
</protein>
<dbReference type="GO" id="GO:0009279">
    <property type="term" value="C:cell outer membrane"/>
    <property type="evidence" value="ECO:0007669"/>
    <property type="project" value="UniProtKB-SubCell"/>
</dbReference>
<comment type="subcellular location">
    <subcellularLocation>
        <location evidence="1">Cell outer membrane</location>
    </subcellularLocation>
</comment>
<accession>A0A1I3H2S0</accession>
<feature type="domain" description="SusD-like N-terminal" evidence="8">
    <location>
        <begin position="90"/>
        <end position="221"/>
    </location>
</feature>
<evidence type="ECO:0000259" key="7">
    <source>
        <dbReference type="Pfam" id="PF07980"/>
    </source>
</evidence>
<evidence type="ECO:0000256" key="5">
    <source>
        <dbReference type="ARBA" id="ARBA00023237"/>
    </source>
</evidence>
<dbReference type="Pfam" id="PF14322">
    <property type="entry name" value="SusD-like_3"/>
    <property type="match status" value="1"/>
</dbReference>
<reference evidence="9 10" key="1">
    <citation type="submission" date="2016-10" db="EMBL/GenBank/DDBJ databases">
        <authorList>
            <person name="de Groot N.N."/>
        </authorList>
    </citation>
    <scope>NUCLEOTIDE SEQUENCE [LARGE SCALE GENOMIC DNA]</scope>
    <source>
        <strain evidence="9 10">RK1</strain>
    </source>
</reference>
<dbReference type="InterPro" id="IPR012944">
    <property type="entry name" value="SusD_RagB_dom"/>
</dbReference>
<evidence type="ECO:0000313" key="10">
    <source>
        <dbReference type="Proteomes" id="UP000198670"/>
    </source>
</evidence>
<organism evidence="9 10">
    <name type="scientific">Parapedobacter indicus</name>
    <dbReference type="NCBI Taxonomy" id="1477437"/>
    <lineage>
        <taxon>Bacteria</taxon>
        <taxon>Pseudomonadati</taxon>
        <taxon>Bacteroidota</taxon>
        <taxon>Sphingobacteriia</taxon>
        <taxon>Sphingobacteriales</taxon>
        <taxon>Sphingobacteriaceae</taxon>
        <taxon>Parapedobacter</taxon>
    </lineage>
</organism>
<keyword evidence="10" id="KW-1185">Reference proteome</keyword>
<evidence type="ECO:0000256" key="2">
    <source>
        <dbReference type="ARBA" id="ARBA00006275"/>
    </source>
</evidence>
<feature type="chain" id="PRO_5011595222" evidence="6">
    <location>
        <begin position="26"/>
        <end position="560"/>
    </location>
</feature>
<name>A0A1I3H2S0_9SPHI</name>
<dbReference type="Pfam" id="PF07980">
    <property type="entry name" value="SusD_RagB"/>
    <property type="match status" value="1"/>
</dbReference>
<dbReference type="SUPFAM" id="SSF48452">
    <property type="entry name" value="TPR-like"/>
    <property type="match status" value="1"/>
</dbReference>
<evidence type="ECO:0000259" key="8">
    <source>
        <dbReference type="Pfam" id="PF14322"/>
    </source>
</evidence>
<evidence type="ECO:0000256" key="3">
    <source>
        <dbReference type="ARBA" id="ARBA00022729"/>
    </source>
</evidence>
<keyword evidence="5" id="KW-0998">Cell outer membrane</keyword>